<reference evidence="3" key="1">
    <citation type="journal article" date="2021" name="PeerJ">
        <title>Extensive microbial diversity within the chicken gut microbiome revealed by metagenomics and culture.</title>
        <authorList>
            <person name="Gilroy R."/>
            <person name="Ravi A."/>
            <person name="Getino M."/>
            <person name="Pursley I."/>
            <person name="Horton D.L."/>
            <person name="Alikhan N.F."/>
            <person name="Baker D."/>
            <person name="Gharbi K."/>
            <person name="Hall N."/>
            <person name="Watson M."/>
            <person name="Adriaenssens E.M."/>
            <person name="Foster-Nyarko E."/>
            <person name="Jarju S."/>
            <person name="Secka A."/>
            <person name="Antonio M."/>
            <person name="Oren A."/>
            <person name="Chaudhuri R.R."/>
            <person name="La Ragione R."/>
            <person name="Hildebrand F."/>
            <person name="Pallen M.J."/>
        </authorList>
    </citation>
    <scope>NUCLEOTIDE SEQUENCE</scope>
    <source>
        <strain evidence="3">CHK171-505</strain>
    </source>
</reference>
<dbReference type="EMBL" id="DWYW01000234">
    <property type="protein sequence ID" value="HJA91160.1"/>
    <property type="molecule type" value="Genomic_DNA"/>
</dbReference>
<reference evidence="3" key="2">
    <citation type="submission" date="2021-04" db="EMBL/GenBank/DDBJ databases">
        <authorList>
            <person name="Gilroy R."/>
        </authorList>
    </citation>
    <scope>NUCLEOTIDE SEQUENCE</scope>
    <source>
        <strain evidence="3">CHK171-505</strain>
    </source>
</reference>
<dbReference type="Pfam" id="PF14319">
    <property type="entry name" value="Zn_Tnp_IS91"/>
    <property type="match status" value="1"/>
</dbReference>
<dbReference type="GO" id="GO:0003677">
    <property type="term" value="F:DNA binding"/>
    <property type="evidence" value="ECO:0007669"/>
    <property type="project" value="InterPro"/>
</dbReference>
<dbReference type="PANTHER" id="PTHR37023">
    <property type="entry name" value="TRANSPOSASE"/>
    <property type="match status" value="1"/>
</dbReference>
<gene>
    <name evidence="3" type="ORF">H9948_10270</name>
</gene>
<dbReference type="AlphaFoldDB" id="A0A9D2I1E0"/>
<evidence type="ECO:0000313" key="3">
    <source>
        <dbReference type="EMBL" id="HJA91160.1"/>
    </source>
</evidence>
<evidence type="ECO:0000313" key="4">
    <source>
        <dbReference type="Proteomes" id="UP000886856"/>
    </source>
</evidence>
<proteinExistence type="predicted"/>
<dbReference type="Proteomes" id="UP000886856">
    <property type="component" value="Unassembled WGS sequence"/>
</dbReference>
<accession>A0A9D2I1E0</accession>
<name>A0A9D2I1E0_9LACT</name>
<feature type="domain" description="Transposase IS801/IS1294" evidence="1">
    <location>
        <begin position="143"/>
        <end position="314"/>
    </location>
</feature>
<feature type="domain" description="Transposase zinc-binding" evidence="2">
    <location>
        <begin position="14"/>
        <end position="103"/>
    </location>
</feature>
<dbReference type="GO" id="GO:0006313">
    <property type="term" value="P:DNA transposition"/>
    <property type="evidence" value="ECO:0007669"/>
    <property type="project" value="InterPro"/>
</dbReference>
<sequence length="440" mass="52194">MNQNILHTIFFDKNNHWDQFSKRFKLKIRPVVFKEVEKFRYCGDISKGFRLYVCEGCHAVKKVPIRCKGKFCPTCSVGESERWSEIVSQDMFHTTHRHIVFTIDEGLRTIFLKYHREILLKGLMDDAAQVILDYFNKQKIRPGIILALHTFGSKLEFNPHVHMIVTMGGLTEGGEWKDYDYIPYKMLRVNWQNAVLKLIRRVLSPEEKKEVQPQLQRAYTRNAEGFYVNAPKRSRTNVKKILQYISRYMKRGPIALNRIIMYDGDIVMFHYHDKRTNTEEKEIMLAKEFIAALIRHIPDKNFKTIRRYGLYSRRIKKVVKEVVKEIQSKIKRLLLNVSTALKPMKWADRITECFGENPLKCSSCGNLFVFRGIVVSKNGKLRIQFANDAAARRYLREEIRNIESEEFKINQKQAKEKIFEANRFDWEKQRQLYMSSMRNQ</sequence>
<dbReference type="PANTHER" id="PTHR37023:SF1">
    <property type="entry name" value="ISSOD25 TRANSPOSASE TNPA_ISSOD25"/>
    <property type="match status" value="1"/>
</dbReference>
<dbReference type="InterPro" id="IPR007069">
    <property type="entry name" value="Transposase_32"/>
</dbReference>
<dbReference type="InterPro" id="IPR026889">
    <property type="entry name" value="Zn_Tnp"/>
</dbReference>
<comment type="caution">
    <text evidence="3">The sequence shown here is derived from an EMBL/GenBank/DDBJ whole genome shotgun (WGS) entry which is preliminary data.</text>
</comment>
<dbReference type="Pfam" id="PF04986">
    <property type="entry name" value="Y2_Tnp"/>
    <property type="match status" value="1"/>
</dbReference>
<protein>
    <submittedName>
        <fullName evidence="3">Transposase</fullName>
    </submittedName>
</protein>
<evidence type="ECO:0000259" key="1">
    <source>
        <dbReference type="Pfam" id="PF04986"/>
    </source>
</evidence>
<dbReference type="GO" id="GO:0004803">
    <property type="term" value="F:transposase activity"/>
    <property type="evidence" value="ECO:0007669"/>
    <property type="project" value="InterPro"/>
</dbReference>
<organism evidence="3 4">
    <name type="scientific">Candidatus Jeotgalibaca merdavium</name>
    <dbReference type="NCBI Taxonomy" id="2838627"/>
    <lineage>
        <taxon>Bacteria</taxon>
        <taxon>Bacillati</taxon>
        <taxon>Bacillota</taxon>
        <taxon>Bacilli</taxon>
        <taxon>Lactobacillales</taxon>
        <taxon>Carnobacteriaceae</taxon>
        <taxon>Jeotgalibaca</taxon>
    </lineage>
</organism>
<evidence type="ECO:0000259" key="2">
    <source>
        <dbReference type="Pfam" id="PF14319"/>
    </source>
</evidence>